<evidence type="ECO:0000256" key="1">
    <source>
        <dbReference type="SAM" id="MobiDB-lite"/>
    </source>
</evidence>
<name>A0AAE3NUX2_9RHOB</name>
<gene>
    <name evidence="2" type="ORF">P1J78_17545</name>
</gene>
<comment type="caution">
    <text evidence="2">The sequence shown here is derived from an EMBL/GenBank/DDBJ whole genome shotgun (WGS) entry which is preliminary data.</text>
</comment>
<feature type="region of interest" description="Disordered" evidence="1">
    <location>
        <begin position="41"/>
        <end position="82"/>
    </location>
</feature>
<dbReference type="AlphaFoldDB" id="A0AAE3NUX2"/>
<dbReference type="RefSeq" id="WP_275568674.1">
    <property type="nucleotide sequence ID" value="NZ_JARGYC010000053.1"/>
</dbReference>
<organism evidence="2 3">
    <name type="scientific">Psychromarinibacter sediminicola</name>
    <dbReference type="NCBI Taxonomy" id="3033385"/>
    <lineage>
        <taxon>Bacteria</taxon>
        <taxon>Pseudomonadati</taxon>
        <taxon>Pseudomonadota</taxon>
        <taxon>Alphaproteobacteria</taxon>
        <taxon>Rhodobacterales</taxon>
        <taxon>Paracoccaceae</taxon>
        <taxon>Psychromarinibacter</taxon>
    </lineage>
</organism>
<reference evidence="2" key="1">
    <citation type="submission" date="2023-03" db="EMBL/GenBank/DDBJ databases">
        <title>Multiphase analysis and comparison of six strains from genera Psychromarinibacter, Lutimaribacter, and Maritimibacter, including a novel species: Psychromarinibacter sediminicola sp. nov.</title>
        <authorList>
            <person name="Wang Y.-H."/>
            <person name="Ye M.-Q."/>
            <person name="Du Z.-J."/>
        </authorList>
    </citation>
    <scope>NUCLEOTIDE SEQUENCE</scope>
    <source>
        <strain evidence="2">C21-152</strain>
    </source>
</reference>
<protein>
    <submittedName>
        <fullName evidence="2">Uncharacterized protein</fullName>
    </submittedName>
</protein>
<dbReference type="EMBL" id="JARGYC010000053">
    <property type="protein sequence ID" value="MDF0602546.1"/>
    <property type="molecule type" value="Genomic_DNA"/>
</dbReference>
<dbReference type="Proteomes" id="UP001220964">
    <property type="component" value="Unassembled WGS sequence"/>
</dbReference>
<evidence type="ECO:0000313" key="2">
    <source>
        <dbReference type="EMBL" id="MDF0602546.1"/>
    </source>
</evidence>
<proteinExistence type="predicted"/>
<feature type="compositionally biased region" description="Basic and acidic residues" evidence="1">
    <location>
        <begin position="53"/>
        <end position="63"/>
    </location>
</feature>
<evidence type="ECO:0000313" key="3">
    <source>
        <dbReference type="Proteomes" id="UP001220964"/>
    </source>
</evidence>
<sequence>MLRLFRSKLFLMLGGLWALDRLTRPRTKAAAFAEGEAVPETGAGQVRNAGPDAMRDGARRSWDQVDEAADESFPASDPAAKY</sequence>
<accession>A0AAE3NUX2</accession>
<keyword evidence="3" id="KW-1185">Reference proteome</keyword>